<accession>A0A914DJC1</accession>
<proteinExistence type="predicted"/>
<reference evidence="3" key="1">
    <citation type="submission" date="2022-11" db="UniProtKB">
        <authorList>
            <consortium name="WormBaseParasite"/>
        </authorList>
    </citation>
    <scope>IDENTIFICATION</scope>
</reference>
<evidence type="ECO:0000313" key="3">
    <source>
        <dbReference type="WBParaSite" id="ACRNAN_scaffold29118.g10182.t1"/>
    </source>
</evidence>
<dbReference type="AlphaFoldDB" id="A0A914DJC1"/>
<keyword evidence="2" id="KW-1185">Reference proteome</keyword>
<name>A0A914DJC1_9BILA</name>
<organism evidence="2 3">
    <name type="scientific">Acrobeloides nanus</name>
    <dbReference type="NCBI Taxonomy" id="290746"/>
    <lineage>
        <taxon>Eukaryota</taxon>
        <taxon>Metazoa</taxon>
        <taxon>Ecdysozoa</taxon>
        <taxon>Nematoda</taxon>
        <taxon>Chromadorea</taxon>
        <taxon>Rhabditida</taxon>
        <taxon>Tylenchina</taxon>
        <taxon>Cephalobomorpha</taxon>
        <taxon>Cephaloboidea</taxon>
        <taxon>Cephalobidae</taxon>
        <taxon>Acrobeloides</taxon>
    </lineage>
</organism>
<sequence>RTEFAPVGADFGPLYTTFQNINNKHNTKNNHTTP</sequence>
<evidence type="ECO:0000313" key="2">
    <source>
        <dbReference type="Proteomes" id="UP000887540"/>
    </source>
</evidence>
<dbReference type="WBParaSite" id="ACRNAN_scaffold29118.g10182.t1">
    <property type="protein sequence ID" value="ACRNAN_scaffold29118.g10182.t1"/>
    <property type="gene ID" value="ACRNAN_scaffold29118.g10182"/>
</dbReference>
<feature type="region of interest" description="Disordered" evidence="1">
    <location>
        <begin position="1"/>
        <end position="34"/>
    </location>
</feature>
<dbReference type="Proteomes" id="UP000887540">
    <property type="component" value="Unplaced"/>
</dbReference>
<evidence type="ECO:0000256" key="1">
    <source>
        <dbReference type="SAM" id="MobiDB-lite"/>
    </source>
</evidence>
<protein>
    <submittedName>
        <fullName evidence="3">Uncharacterized protein</fullName>
    </submittedName>
</protein>